<dbReference type="InterPro" id="IPR029063">
    <property type="entry name" value="SAM-dependent_MTases_sf"/>
</dbReference>
<dbReference type="PANTHER" id="PTHR43464">
    <property type="entry name" value="METHYLTRANSFERASE"/>
    <property type="match status" value="1"/>
</dbReference>
<dbReference type="RefSeq" id="WP_023268821.1">
    <property type="nucleotide sequence ID" value="NZ_BSOL01000017.1"/>
</dbReference>
<dbReference type="HAMAP" id="MF_02057">
    <property type="entry name" value="tRNA_methyltr_CmoM"/>
    <property type="match status" value="1"/>
</dbReference>
<gene>
    <name evidence="4" type="primary">cmoM</name>
    <name evidence="6" type="ORF">D0436_03615</name>
</gene>
<dbReference type="GO" id="GO:0006400">
    <property type="term" value="P:tRNA modification"/>
    <property type="evidence" value="ECO:0007669"/>
    <property type="project" value="UniProtKB-UniRule"/>
</dbReference>
<feature type="binding site" evidence="4">
    <location>
        <position position="26"/>
    </location>
    <ligand>
        <name>S-adenosyl-L-methionine</name>
        <dbReference type="ChEBI" id="CHEBI:59789"/>
    </ligand>
</feature>
<dbReference type="EMBL" id="CP031775">
    <property type="protein sequence ID" value="QDZ89626.1"/>
    <property type="molecule type" value="Genomic_DNA"/>
</dbReference>
<dbReference type="Proteomes" id="UP000321124">
    <property type="component" value="Chromosome"/>
</dbReference>
<keyword evidence="2 4" id="KW-0808">Transferase</keyword>
<protein>
    <recommendedName>
        <fullName evidence="4">tRNA 5-carboxymethoxyuridine methyltransferase</fullName>
        <ecNumber evidence="4">2.1.1.-</ecNumber>
    </recommendedName>
    <alternativeName>
        <fullName evidence="4">cmo5U methyltransferase</fullName>
    </alternativeName>
</protein>
<dbReference type="InterPro" id="IPR013216">
    <property type="entry name" value="Methyltransf_11"/>
</dbReference>
<dbReference type="KEGG" id="sdeo:D0436_03615"/>
<dbReference type="GO" id="GO:0097697">
    <property type="term" value="F:tRNA (5-carboxymethoxyuridine(34)-5-O)-methyltransferase activity"/>
    <property type="evidence" value="ECO:0007669"/>
    <property type="project" value="UniProtKB-UniRule"/>
</dbReference>
<dbReference type="SUPFAM" id="SSF53335">
    <property type="entry name" value="S-adenosyl-L-methionine-dependent methyltransferases"/>
    <property type="match status" value="1"/>
</dbReference>
<feature type="domain" description="Methyltransferase type 11" evidence="5">
    <location>
        <begin position="49"/>
        <end position="146"/>
    </location>
</feature>
<keyword evidence="1 4" id="KW-0489">Methyltransferase</keyword>
<evidence type="ECO:0000259" key="5">
    <source>
        <dbReference type="Pfam" id="PF08241"/>
    </source>
</evidence>
<evidence type="ECO:0000256" key="4">
    <source>
        <dbReference type="HAMAP-Rule" id="MF_02057"/>
    </source>
</evidence>
<evidence type="ECO:0000313" key="6">
    <source>
        <dbReference type="EMBL" id="QDZ89626.1"/>
    </source>
</evidence>
<sequence length="262" mass="29718">MQDKNFDKLAQKFAKNIYGTPKGEIRAAVLWRDLAPALAQFGDKKLRILDAGGGFGYFSQKLARLGHEVVLCDISAEMLAQAKTQIDASNAPLAIRLVHAPIQALSVKEHGRFDLILCHAVVEWLADAKTTMEGLLTMLKPNGLFSLMFYNKEAMRFHALVSGNFDYVAADLKVKKKVRLTPTHPLYIHDVKQWFAEWNMDLLRESGVRVIHDYLKKHQPADFDYQKLLTMELEYSQREPYISLGRYVHFLGQSAATLDASH</sequence>
<dbReference type="GO" id="GO:0008757">
    <property type="term" value="F:S-adenosylmethionine-dependent methyltransferase activity"/>
    <property type="evidence" value="ECO:0007669"/>
    <property type="project" value="InterPro"/>
</dbReference>
<comment type="caution">
    <text evidence="4">Lacks conserved residue(s) required for the propagation of feature annotation.</text>
</comment>
<dbReference type="PANTHER" id="PTHR43464:SF19">
    <property type="entry name" value="UBIQUINONE BIOSYNTHESIS O-METHYLTRANSFERASE, MITOCHONDRIAL"/>
    <property type="match status" value="1"/>
</dbReference>
<dbReference type="GO" id="GO:0032259">
    <property type="term" value="P:methylation"/>
    <property type="evidence" value="ECO:0007669"/>
    <property type="project" value="UniProtKB-KW"/>
</dbReference>
<dbReference type="Gene3D" id="3.40.50.150">
    <property type="entry name" value="Vaccinia Virus protein VP39"/>
    <property type="match status" value="1"/>
</dbReference>
<feature type="binding site" evidence="4">
    <location>
        <position position="119"/>
    </location>
    <ligand>
        <name>S-adenosyl-L-methionine</name>
        <dbReference type="ChEBI" id="CHEBI:59789"/>
    </ligand>
</feature>
<evidence type="ECO:0000313" key="7">
    <source>
        <dbReference type="Proteomes" id="UP000321124"/>
    </source>
</evidence>
<keyword evidence="4" id="KW-0819">tRNA processing</keyword>
<name>A0A5B8QUL1_9GAMM</name>
<dbReference type="AlphaFoldDB" id="A0A5B8QUL1"/>
<comment type="function">
    <text evidence="4">Catalyzes the methylation of 5-carboxymethoxyuridine (cmo5U) to form 5-methoxycarbonylmethoxyuridine (mcmo5U) at position 34 in tRNAs.</text>
</comment>
<comment type="catalytic activity">
    <reaction evidence="4">
        <text>5-carboxymethoxyuridine(34) in tRNA + S-adenosyl-L-methionine = 5-methoxycarbonylmethoxyuridine(34) in tRNA + S-adenosyl-L-homocysteine</text>
        <dbReference type="Rhea" id="RHEA:54080"/>
        <dbReference type="Rhea" id="RHEA-COMP:13383"/>
        <dbReference type="Rhea" id="RHEA-COMP:13781"/>
        <dbReference type="ChEBI" id="CHEBI:57856"/>
        <dbReference type="ChEBI" id="CHEBI:59789"/>
        <dbReference type="ChEBI" id="CHEBI:136879"/>
        <dbReference type="ChEBI" id="CHEBI:138053"/>
    </reaction>
</comment>
<keyword evidence="3 4" id="KW-0949">S-adenosyl-L-methionine</keyword>
<dbReference type="Pfam" id="PF08241">
    <property type="entry name" value="Methyltransf_11"/>
    <property type="match status" value="1"/>
</dbReference>
<dbReference type="CDD" id="cd02440">
    <property type="entry name" value="AdoMet_MTases"/>
    <property type="match status" value="1"/>
</dbReference>
<reference evidence="6 7" key="1">
    <citation type="journal article" date="2019" name="Ecotoxicol. Environ. Saf.">
        <title>Microbial characterization of heavy metal resistant bacterial strains isolated from an electroplating wastewater treatment plant.</title>
        <authorList>
            <person name="Cai X."/>
            <person name="Zheng X."/>
            <person name="Zhang D."/>
            <person name="Iqbal W."/>
            <person name="Liu C."/>
            <person name="Yang B."/>
            <person name="Zhao X."/>
            <person name="Lu X."/>
            <person name="Mao Y."/>
        </authorList>
    </citation>
    <scope>NUCLEOTIDE SEQUENCE [LARGE SCALE GENOMIC DNA]</scope>
    <source>
        <strain evidence="6 7">Ni1-3</strain>
    </source>
</reference>
<evidence type="ECO:0000256" key="1">
    <source>
        <dbReference type="ARBA" id="ARBA00022603"/>
    </source>
</evidence>
<evidence type="ECO:0000256" key="3">
    <source>
        <dbReference type="ARBA" id="ARBA00022691"/>
    </source>
</evidence>
<feature type="binding site" evidence="4">
    <location>
        <begin position="52"/>
        <end position="53"/>
    </location>
    <ligand>
        <name>S-adenosyl-L-methionine</name>
        <dbReference type="ChEBI" id="CHEBI:59789"/>
    </ligand>
</feature>
<dbReference type="InterPro" id="IPR033664">
    <property type="entry name" value="Cmo5U_methylTrfase"/>
</dbReference>
<proteinExistence type="inferred from homology"/>
<organism evidence="6 7">
    <name type="scientific">Shewanella decolorationis</name>
    <dbReference type="NCBI Taxonomy" id="256839"/>
    <lineage>
        <taxon>Bacteria</taxon>
        <taxon>Pseudomonadati</taxon>
        <taxon>Pseudomonadota</taxon>
        <taxon>Gammaproteobacteria</taxon>
        <taxon>Alteromonadales</taxon>
        <taxon>Shewanellaceae</taxon>
        <taxon>Shewanella</taxon>
    </lineage>
</organism>
<evidence type="ECO:0000256" key="2">
    <source>
        <dbReference type="ARBA" id="ARBA00022679"/>
    </source>
</evidence>
<feature type="binding site" evidence="4">
    <location>
        <position position="73"/>
    </location>
    <ligand>
        <name>S-adenosyl-L-methionine</name>
        <dbReference type="ChEBI" id="CHEBI:59789"/>
    </ligand>
</feature>
<accession>A0A5B8QUL1</accession>
<comment type="similarity">
    <text evidence="4">Belongs to the class I-like SAM-binding methyltransferase superfamily. CmoM family.</text>
</comment>
<dbReference type="EC" id="2.1.1.-" evidence="4"/>